<dbReference type="InterPro" id="IPR019619">
    <property type="entry name" value="DUF2490"/>
</dbReference>
<name>A0A6N6RGM3_9FLAO</name>
<comment type="caution">
    <text evidence="1">The sequence shown here is derived from an EMBL/GenBank/DDBJ whole genome shotgun (WGS) entry which is preliminary data.</text>
</comment>
<dbReference type="Pfam" id="PF10677">
    <property type="entry name" value="DUF2490"/>
    <property type="match status" value="1"/>
</dbReference>
<dbReference type="RefSeq" id="WP_151668054.1">
    <property type="nucleotide sequence ID" value="NZ_WBVO01000010.1"/>
</dbReference>
<evidence type="ECO:0000313" key="1">
    <source>
        <dbReference type="EMBL" id="KAB2807713.1"/>
    </source>
</evidence>
<evidence type="ECO:0000313" key="2">
    <source>
        <dbReference type="Proteomes" id="UP000468650"/>
    </source>
</evidence>
<dbReference type="Proteomes" id="UP000468650">
    <property type="component" value="Unassembled WGS sequence"/>
</dbReference>
<reference evidence="1 2" key="1">
    <citation type="submission" date="2019-09" db="EMBL/GenBank/DDBJ databases">
        <title>Genomes of family Cryomorphaceae.</title>
        <authorList>
            <person name="Bowman J.P."/>
        </authorList>
    </citation>
    <scope>NUCLEOTIDE SEQUENCE [LARGE SCALE GENOMIC DNA]</scope>
    <source>
        <strain evidence="1 2">LMG 25704</strain>
    </source>
</reference>
<accession>A0A6N6RGM3</accession>
<gene>
    <name evidence="1" type="ORF">F8C67_11775</name>
</gene>
<organism evidence="1 2">
    <name type="scientific">Phaeocystidibacter luteus</name>
    <dbReference type="NCBI Taxonomy" id="911197"/>
    <lineage>
        <taxon>Bacteria</taxon>
        <taxon>Pseudomonadati</taxon>
        <taxon>Bacteroidota</taxon>
        <taxon>Flavobacteriia</taxon>
        <taxon>Flavobacteriales</taxon>
        <taxon>Phaeocystidibacteraceae</taxon>
        <taxon>Phaeocystidibacter</taxon>
    </lineage>
</organism>
<sequence length="233" mass="26958">MKSIRYFLAAIVCWGTVSTHAQSEFDEGQLGAWYMYFVQKQFEDSNWGIQGDYQFRFWDFGSDLEQVLLRTGVTYRPTNANVLFTAGYANITSGAFGESDATSMEHRIYQEALIPQKLGNRVLLTHRFRSEQRWVEGQDFRTRYRYNIFVNVPFNDTKLDKGVVYAALYNEIFINGETGTNGRLPGQYFDRNRSYIGVGYGILSNLRVQLGWMRQTTAGWAKNQAQVSLHHNF</sequence>
<dbReference type="OrthoDB" id="1118734at2"/>
<keyword evidence="2" id="KW-1185">Reference proteome</keyword>
<protein>
    <submittedName>
        <fullName evidence="1">DUF2490 domain-containing protein</fullName>
    </submittedName>
</protein>
<dbReference type="AlphaFoldDB" id="A0A6N6RGM3"/>
<dbReference type="EMBL" id="WBVO01000010">
    <property type="protein sequence ID" value="KAB2807713.1"/>
    <property type="molecule type" value="Genomic_DNA"/>
</dbReference>
<proteinExistence type="predicted"/>